<keyword evidence="3" id="KW-1185">Reference proteome</keyword>
<dbReference type="EMBL" id="JAIWYP010000003">
    <property type="protein sequence ID" value="KAH3850317.1"/>
    <property type="molecule type" value="Genomic_DNA"/>
</dbReference>
<name>A0A9D4L484_DREPO</name>
<accession>A0A9D4L484</accession>
<proteinExistence type="predicted"/>
<feature type="compositionally biased region" description="Polar residues" evidence="1">
    <location>
        <begin position="43"/>
        <end position="55"/>
    </location>
</feature>
<organism evidence="2 3">
    <name type="scientific">Dreissena polymorpha</name>
    <name type="common">Zebra mussel</name>
    <name type="synonym">Mytilus polymorpha</name>
    <dbReference type="NCBI Taxonomy" id="45954"/>
    <lineage>
        <taxon>Eukaryota</taxon>
        <taxon>Metazoa</taxon>
        <taxon>Spiralia</taxon>
        <taxon>Lophotrochozoa</taxon>
        <taxon>Mollusca</taxon>
        <taxon>Bivalvia</taxon>
        <taxon>Autobranchia</taxon>
        <taxon>Heteroconchia</taxon>
        <taxon>Euheterodonta</taxon>
        <taxon>Imparidentia</taxon>
        <taxon>Neoheterodontei</taxon>
        <taxon>Myida</taxon>
        <taxon>Dreissenoidea</taxon>
        <taxon>Dreissenidae</taxon>
        <taxon>Dreissena</taxon>
    </lineage>
</organism>
<reference evidence="2" key="1">
    <citation type="journal article" date="2019" name="bioRxiv">
        <title>The Genome of the Zebra Mussel, Dreissena polymorpha: A Resource for Invasive Species Research.</title>
        <authorList>
            <person name="McCartney M.A."/>
            <person name="Auch B."/>
            <person name="Kono T."/>
            <person name="Mallez S."/>
            <person name="Zhang Y."/>
            <person name="Obille A."/>
            <person name="Becker A."/>
            <person name="Abrahante J.E."/>
            <person name="Garbe J."/>
            <person name="Badalamenti J.P."/>
            <person name="Herman A."/>
            <person name="Mangelson H."/>
            <person name="Liachko I."/>
            <person name="Sullivan S."/>
            <person name="Sone E.D."/>
            <person name="Koren S."/>
            <person name="Silverstein K.A.T."/>
            <person name="Beckman K.B."/>
            <person name="Gohl D.M."/>
        </authorList>
    </citation>
    <scope>NUCLEOTIDE SEQUENCE</scope>
    <source>
        <strain evidence="2">Duluth1</strain>
        <tissue evidence="2">Whole animal</tissue>
    </source>
</reference>
<dbReference type="AlphaFoldDB" id="A0A9D4L484"/>
<gene>
    <name evidence="2" type="ORF">DPMN_092726</name>
</gene>
<comment type="caution">
    <text evidence="2">The sequence shown here is derived from an EMBL/GenBank/DDBJ whole genome shotgun (WGS) entry which is preliminary data.</text>
</comment>
<dbReference type="Proteomes" id="UP000828390">
    <property type="component" value="Unassembled WGS sequence"/>
</dbReference>
<reference evidence="2" key="2">
    <citation type="submission" date="2020-11" db="EMBL/GenBank/DDBJ databases">
        <authorList>
            <person name="McCartney M.A."/>
            <person name="Auch B."/>
            <person name="Kono T."/>
            <person name="Mallez S."/>
            <person name="Becker A."/>
            <person name="Gohl D.M."/>
            <person name="Silverstein K.A.T."/>
            <person name="Koren S."/>
            <person name="Bechman K.B."/>
            <person name="Herman A."/>
            <person name="Abrahante J.E."/>
            <person name="Garbe J."/>
        </authorList>
    </citation>
    <scope>NUCLEOTIDE SEQUENCE</scope>
    <source>
        <strain evidence="2">Duluth1</strain>
        <tissue evidence="2">Whole animal</tissue>
    </source>
</reference>
<protein>
    <submittedName>
        <fullName evidence="2">Uncharacterized protein</fullName>
    </submittedName>
</protein>
<evidence type="ECO:0000256" key="1">
    <source>
        <dbReference type="SAM" id="MobiDB-lite"/>
    </source>
</evidence>
<feature type="region of interest" description="Disordered" evidence="1">
    <location>
        <begin position="25"/>
        <end position="55"/>
    </location>
</feature>
<sequence>MCFMEFFEALIGCAELYVTEAVVKDPSTPRPSTGITKDESMYSIPNSPSRLTSQV</sequence>
<evidence type="ECO:0000313" key="3">
    <source>
        <dbReference type="Proteomes" id="UP000828390"/>
    </source>
</evidence>
<evidence type="ECO:0000313" key="2">
    <source>
        <dbReference type="EMBL" id="KAH3850317.1"/>
    </source>
</evidence>